<proteinExistence type="inferred from homology"/>
<evidence type="ECO:0000256" key="4">
    <source>
        <dbReference type="ARBA" id="ARBA00022679"/>
    </source>
</evidence>
<evidence type="ECO:0000256" key="1">
    <source>
        <dbReference type="ARBA" id="ARBA00003701"/>
    </source>
</evidence>
<dbReference type="InterPro" id="IPR004046">
    <property type="entry name" value="GST_C"/>
</dbReference>
<dbReference type="FunFam" id="3.40.30.10:FF:000717">
    <property type="entry name" value="Glutathione S-transferase, putative"/>
    <property type="match status" value="1"/>
</dbReference>
<evidence type="ECO:0000259" key="8">
    <source>
        <dbReference type="PROSITE" id="PS50405"/>
    </source>
</evidence>
<dbReference type="InterPro" id="IPR003081">
    <property type="entry name" value="GST_mu"/>
</dbReference>
<feature type="domain" description="GST N-terminal" evidence="7">
    <location>
        <begin position="84"/>
        <end position="171"/>
    </location>
</feature>
<comment type="function">
    <text evidence="1">Conjugation of reduced glutathione to a wide number of exogenous and endogenous hydrophobic electrophiles.</text>
</comment>
<dbReference type="SFLD" id="SFLDS00019">
    <property type="entry name" value="Glutathione_Transferase_(cytos"/>
    <property type="match status" value="1"/>
</dbReference>
<sequence>MRKLTACLSASGLDRVALCAREKVGPACLALCRGLASVAGTVRRQLRGVPRVVSAKTAYKEESAILRTSYSLKEIATLSERSEMAPVVGYWDVRALAQFIRNLLVYKGVQFQDKLYKFGPAPDFDRSAWLKEKFTLGLKFPNLPYYIDGDVKITQSLAILRYLGRKHDLAGKNEEETLELDVLEQQARDLNMRLLYSTAPNPNHEEVLKSYADNIDNVLKPWEEHLASRKWALGDRLTYVDFLLYEGLDWHREFKAEAVQRHPHVVEYLKRFEELPNLKEYFASDKYHKYPILGPFRKWGYEKK</sequence>
<dbReference type="InterPro" id="IPR010987">
    <property type="entry name" value="Glutathione-S-Trfase_C-like"/>
</dbReference>
<dbReference type="PROSITE" id="PS50404">
    <property type="entry name" value="GST_NTER"/>
    <property type="match status" value="1"/>
</dbReference>
<dbReference type="Pfam" id="PF14497">
    <property type="entry name" value="GST_C_3"/>
    <property type="match status" value="1"/>
</dbReference>
<dbReference type="GO" id="GO:0006749">
    <property type="term" value="P:glutathione metabolic process"/>
    <property type="evidence" value="ECO:0007669"/>
    <property type="project" value="TreeGrafter"/>
</dbReference>
<evidence type="ECO:0000313" key="10">
    <source>
        <dbReference type="Proteomes" id="UP001321473"/>
    </source>
</evidence>
<organism evidence="9 10">
    <name type="scientific">Amblyomma americanum</name>
    <name type="common">Lone star tick</name>
    <dbReference type="NCBI Taxonomy" id="6943"/>
    <lineage>
        <taxon>Eukaryota</taxon>
        <taxon>Metazoa</taxon>
        <taxon>Ecdysozoa</taxon>
        <taxon>Arthropoda</taxon>
        <taxon>Chelicerata</taxon>
        <taxon>Arachnida</taxon>
        <taxon>Acari</taxon>
        <taxon>Parasitiformes</taxon>
        <taxon>Ixodida</taxon>
        <taxon>Ixodoidea</taxon>
        <taxon>Ixodidae</taxon>
        <taxon>Amblyomminae</taxon>
        <taxon>Amblyomma</taxon>
    </lineage>
</organism>
<comment type="catalytic activity">
    <reaction evidence="5">
        <text>RX + glutathione = an S-substituted glutathione + a halide anion + H(+)</text>
        <dbReference type="Rhea" id="RHEA:16437"/>
        <dbReference type="ChEBI" id="CHEBI:15378"/>
        <dbReference type="ChEBI" id="CHEBI:16042"/>
        <dbReference type="ChEBI" id="CHEBI:17792"/>
        <dbReference type="ChEBI" id="CHEBI:57925"/>
        <dbReference type="ChEBI" id="CHEBI:90779"/>
        <dbReference type="EC" id="2.5.1.18"/>
    </reaction>
</comment>
<dbReference type="SFLD" id="SFLDG00363">
    <property type="entry name" value="AMPS_(cytGST):_Alpha-__Mu-__Pi"/>
    <property type="match status" value="1"/>
</dbReference>
<dbReference type="SUPFAM" id="SSF47616">
    <property type="entry name" value="GST C-terminal domain-like"/>
    <property type="match status" value="1"/>
</dbReference>
<dbReference type="Gene3D" id="3.40.30.10">
    <property type="entry name" value="Glutaredoxin"/>
    <property type="match status" value="1"/>
</dbReference>
<accession>A0AAQ4DHB7</accession>
<dbReference type="Proteomes" id="UP001321473">
    <property type="component" value="Unassembled WGS sequence"/>
</dbReference>
<dbReference type="SFLD" id="SFLDG01205">
    <property type="entry name" value="AMPS.1"/>
    <property type="match status" value="1"/>
</dbReference>
<comment type="similarity">
    <text evidence="2">Belongs to the GST superfamily. Mu family.</text>
</comment>
<dbReference type="InterPro" id="IPR036249">
    <property type="entry name" value="Thioredoxin-like_sf"/>
</dbReference>
<dbReference type="PANTHER" id="PTHR11571:SF222">
    <property type="entry name" value="GLUTATHIONE TRANSFERASE"/>
    <property type="match status" value="1"/>
</dbReference>
<dbReference type="PROSITE" id="PS50405">
    <property type="entry name" value="GST_CTER"/>
    <property type="match status" value="1"/>
</dbReference>
<keyword evidence="6" id="KW-0175">Coiled coil</keyword>
<dbReference type="GO" id="GO:0004364">
    <property type="term" value="F:glutathione transferase activity"/>
    <property type="evidence" value="ECO:0007669"/>
    <property type="project" value="UniProtKB-EC"/>
</dbReference>
<dbReference type="Gene3D" id="1.20.1050.10">
    <property type="match status" value="1"/>
</dbReference>
<dbReference type="InterPro" id="IPR050213">
    <property type="entry name" value="GST_superfamily"/>
</dbReference>
<keyword evidence="10" id="KW-1185">Reference proteome</keyword>
<keyword evidence="4" id="KW-0808">Transferase</keyword>
<evidence type="ECO:0000256" key="5">
    <source>
        <dbReference type="ARBA" id="ARBA00047960"/>
    </source>
</evidence>
<evidence type="ECO:0000256" key="3">
    <source>
        <dbReference type="ARBA" id="ARBA00012452"/>
    </source>
</evidence>
<comment type="caution">
    <text evidence="9">The sequence shown here is derived from an EMBL/GenBank/DDBJ whole genome shotgun (WGS) entry which is preliminary data.</text>
</comment>
<name>A0AAQ4DHB7_AMBAM</name>
<dbReference type="GO" id="GO:0042802">
    <property type="term" value="F:identical protein binding"/>
    <property type="evidence" value="ECO:0007669"/>
    <property type="project" value="UniProtKB-ARBA"/>
</dbReference>
<gene>
    <name evidence="9" type="ORF">V5799_026876</name>
</gene>
<reference evidence="9 10" key="1">
    <citation type="journal article" date="2023" name="Arcadia Sci">
        <title>De novo assembly of a long-read Amblyomma americanum tick genome.</title>
        <authorList>
            <person name="Chou S."/>
            <person name="Poskanzer K.E."/>
            <person name="Rollins M."/>
            <person name="Thuy-Boun P.S."/>
        </authorList>
    </citation>
    <scope>NUCLEOTIDE SEQUENCE [LARGE SCALE GENOMIC DNA]</scope>
    <source>
        <strain evidence="9">F_SG_1</strain>
        <tissue evidence="9">Salivary glands</tissue>
    </source>
</reference>
<dbReference type="PRINTS" id="PR01267">
    <property type="entry name" value="GSTRNSFRASEM"/>
</dbReference>
<dbReference type="Pfam" id="PF02798">
    <property type="entry name" value="GST_N"/>
    <property type="match status" value="1"/>
</dbReference>
<dbReference type="FunFam" id="1.20.1050.10:FF:000003">
    <property type="entry name" value="Glutathione S-transferase 2"/>
    <property type="match status" value="1"/>
</dbReference>
<dbReference type="EC" id="2.5.1.18" evidence="3"/>
<feature type="coiled-coil region" evidence="6">
    <location>
        <begin position="166"/>
        <end position="193"/>
    </location>
</feature>
<protein>
    <recommendedName>
        <fullName evidence="3">glutathione transferase</fullName>
        <ecNumber evidence="3">2.5.1.18</ecNumber>
    </recommendedName>
</protein>
<dbReference type="InterPro" id="IPR036282">
    <property type="entry name" value="Glutathione-S-Trfase_C_sf"/>
</dbReference>
<dbReference type="CDD" id="cd03075">
    <property type="entry name" value="GST_N_Mu"/>
    <property type="match status" value="1"/>
</dbReference>
<evidence type="ECO:0000256" key="6">
    <source>
        <dbReference type="SAM" id="Coils"/>
    </source>
</evidence>
<feature type="domain" description="GST C-terminal" evidence="8">
    <location>
        <begin position="173"/>
        <end position="292"/>
    </location>
</feature>
<dbReference type="InterPro" id="IPR004045">
    <property type="entry name" value="Glutathione_S-Trfase_N"/>
</dbReference>
<dbReference type="InterPro" id="IPR040079">
    <property type="entry name" value="Glutathione_S-Trfase"/>
</dbReference>
<evidence type="ECO:0000259" key="7">
    <source>
        <dbReference type="PROSITE" id="PS50404"/>
    </source>
</evidence>
<dbReference type="EMBL" id="JARKHS020030697">
    <property type="protein sequence ID" value="KAK8761857.1"/>
    <property type="molecule type" value="Genomic_DNA"/>
</dbReference>
<evidence type="ECO:0000256" key="2">
    <source>
        <dbReference type="ARBA" id="ARBA00005861"/>
    </source>
</evidence>
<dbReference type="SUPFAM" id="SSF52833">
    <property type="entry name" value="Thioredoxin-like"/>
    <property type="match status" value="1"/>
</dbReference>
<dbReference type="AlphaFoldDB" id="A0AAQ4DHB7"/>
<evidence type="ECO:0000313" key="9">
    <source>
        <dbReference type="EMBL" id="KAK8761857.1"/>
    </source>
</evidence>
<dbReference type="PANTHER" id="PTHR11571">
    <property type="entry name" value="GLUTATHIONE S-TRANSFERASE"/>
    <property type="match status" value="1"/>
</dbReference>